<dbReference type="GO" id="GO:0005737">
    <property type="term" value="C:cytoplasm"/>
    <property type="evidence" value="ECO:0007669"/>
    <property type="project" value="TreeGrafter"/>
</dbReference>
<accession>A0A5B8I142</accession>
<dbReference type="KEGG" id="dic:Dpoa569_0000769"/>
<dbReference type="GO" id="GO:0006235">
    <property type="term" value="P:dTTP biosynthetic process"/>
    <property type="evidence" value="ECO:0007669"/>
    <property type="project" value="TreeGrafter"/>
</dbReference>
<dbReference type="RefSeq" id="WP_050569501.1">
    <property type="nucleotide sequence ID" value="NZ_CM001975.1"/>
</dbReference>
<sequence>MLINLLGCDGCGKSTQLRKLLPWLEMHFSLPVRTLAKRDALNIAAIPEARYFGCDYHTLMYDILPEMRGASRALFIFNLLAIPLCHQPVQDNEIVVLDGGWQKHVATEMALGLDEQWLNNLISIFPRPDLTIFLDVDPKTILDWRRQNQDTHAPYECGNQPDCSDGFFLAQMNKVYQILLRQGVEQNWTKIDGKKPESAVFQEITQAISRTFVAQFDR</sequence>
<evidence type="ECO:0000313" key="3">
    <source>
        <dbReference type="EMBL" id="QDX29062.1"/>
    </source>
</evidence>
<keyword evidence="1" id="KW-0547">Nucleotide-binding</keyword>
<keyword evidence="2" id="KW-0067">ATP-binding</keyword>
<dbReference type="SUPFAM" id="SSF52540">
    <property type="entry name" value="P-loop containing nucleoside triphosphate hydrolases"/>
    <property type="match status" value="1"/>
</dbReference>
<dbReference type="GO" id="GO:0005524">
    <property type="term" value="F:ATP binding"/>
    <property type="evidence" value="ECO:0007669"/>
    <property type="project" value="UniProtKB-KW"/>
</dbReference>
<dbReference type="OrthoDB" id="117677at2"/>
<dbReference type="Proteomes" id="UP000320591">
    <property type="component" value="Chromosome"/>
</dbReference>
<reference evidence="3 4" key="1">
    <citation type="journal article" date="2019" name="Environ. Microbiol.">
        <title>The phytopathogenic nature of Dickeya aquatica 174/2 and the dynamic early evolution of Dickeya pathogenicity.</title>
        <authorList>
            <person name="Duprey A."/>
            <person name="Taib N."/>
            <person name="Leonard S."/>
            <person name="Garin T."/>
            <person name="Flandrois J.P."/>
            <person name="Nasser W."/>
            <person name="Brochier-Armanet C."/>
            <person name="Reverchon S."/>
        </authorList>
    </citation>
    <scope>NUCLEOTIDE SEQUENCE [LARGE SCALE GENOMIC DNA]</scope>
    <source>
        <strain evidence="3 4">NCPPB 569</strain>
    </source>
</reference>
<dbReference type="EMBL" id="CP042220">
    <property type="protein sequence ID" value="QDX29062.1"/>
    <property type="molecule type" value="Genomic_DNA"/>
</dbReference>
<dbReference type="GO" id="GO:0006233">
    <property type="term" value="P:dTDP biosynthetic process"/>
    <property type="evidence" value="ECO:0007669"/>
    <property type="project" value="TreeGrafter"/>
</dbReference>
<dbReference type="PANTHER" id="PTHR10344:SF4">
    <property type="entry name" value="UMP-CMP KINASE 2, MITOCHONDRIAL"/>
    <property type="match status" value="1"/>
</dbReference>
<dbReference type="GO" id="GO:0004798">
    <property type="term" value="F:dTMP kinase activity"/>
    <property type="evidence" value="ECO:0007669"/>
    <property type="project" value="TreeGrafter"/>
</dbReference>
<gene>
    <name evidence="3" type="ORF">Dpoa569_0000769</name>
</gene>
<evidence type="ECO:0000256" key="1">
    <source>
        <dbReference type="ARBA" id="ARBA00022741"/>
    </source>
</evidence>
<dbReference type="STRING" id="568768.GCA_000406125_03200"/>
<evidence type="ECO:0000313" key="4">
    <source>
        <dbReference type="Proteomes" id="UP000320591"/>
    </source>
</evidence>
<organism evidence="3 4">
    <name type="scientific">Dickeya poaceiphila</name>
    <dbReference type="NCBI Taxonomy" id="568768"/>
    <lineage>
        <taxon>Bacteria</taxon>
        <taxon>Pseudomonadati</taxon>
        <taxon>Pseudomonadota</taxon>
        <taxon>Gammaproteobacteria</taxon>
        <taxon>Enterobacterales</taxon>
        <taxon>Pectobacteriaceae</taxon>
        <taxon>Dickeya</taxon>
    </lineage>
</organism>
<dbReference type="PANTHER" id="PTHR10344">
    <property type="entry name" value="THYMIDYLATE KINASE"/>
    <property type="match status" value="1"/>
</dbReference>
<dbReference type="AlphaFoldDB" id="A0A5B8I142"/>
<dbReference type="GO" id="GO:0006227">
    <property type="term" value="P:dUDP biosynthetic process"/>
    <property type="evidence" value="ECO:0007669"/>
    <property type="project" value="TreeGrafter"/>
</dbReference>
<dbReference type="InterPro" id="IPR027417">
    <property type="entry name" value="P-loop_NTPase"/>
</dbReference>
<keyword evidence="4" id="KW-1185">Reference proteome</keyword>
<dbReference type="Gene3D" id="3.40.50.300">
    <property type="entry name" value="P-loop containing nucleotide triphosphate hydrolases"/>
    <property type="match status" value="1"/>
</dbReference>
<name>A0A5B8I142_9GAMM</name>
<evidence type="ECO:0008006" key="5">
    <source>
        <dbReference type="Google" id="ProtNLM"/>
    </source>
</evidence>
<protein>
    <recommendedName>
        <fullName evidence="5">Thymidylate kinase</fullName>
    </recommendedName>
</protein>
<proteinExistence type="predicted"/>
<evidence type="ECO:0000256" key="2">
    <source>
        <dbReference type="ARBA" id="ARBA00022840"/>
    </source>
</evidence>